<sequence length="173" mass="19173">MDSIRPAPQDYAPFYETYIRLVGPGPIAEILHGQLAGTLSLLTTLSEAQANHAYAPGKWTVKQMVGHVIDTERVFAYRLLRAARGDDSTPLAGYDDERWAATWAVDGLALAALAEEWQAVRTSNVFLLRHLSEADWDRRVTANGASFTVRALAYAIAGHELHHRNLLTSRYLA</sequence>
<dbReference type="Proteomes" id="UP001595998">
    <property type="component" value="Unassembled WGS sequence"/>
</dbReference>
<dbReference type="Gene3D" id="1.20.120.450">
    <property type="entry name" value="dinb family like domain"/>
    <property type="match status" value="1"/>
</dbReference>
<evidence type="ECO:0000313" key="2">
    <source>
        <dbReference type="EMBL" id="MFC4427636.1"/>
    </source>
</evidence>
<dbReference type="SUPFAM" id="SSF109854">
    <property type="entry name" value="DinB/YfiT-like putative metalloenzymes"/>
    <property type="match status" value="1"/>
</dbReference>
<name>A0ABV8XQ25_9DEIO</name>
<accession>A0ABV8XQ25</accession>
<dbReference type="InterPro" id="IPR034660">
    <property type="entry name" value="DinB/YfiT-like"/>
</dbReference>
<comment type="caution">
    <text evidence="2">The sequence shown here is derived from an EMBL/GenBank/DDBJ whole genome shotgun (WGS) entry which is preliminary data.</text>
</comment>
<reference evidence="3" key="1">
    <citation type="journal article" date="2019" name="Int. J. Syst. Evol. Microbiol.">
        <title>The Global Catalogue of Microorganisms (GCM) 10K type strain sequencing project: providing services to taxonomists for standard genome sequencing and annotation.</title>
        <authorList>
            <consortium name="The Broad Institute Genomics Platform"/>
            <consortium name="The Broad Institute Genome Sequencing Center for Infectious Disease"/>
            <person name="Wu L."/>
            <person name="Ma J."/>
        </authorList>
    </citation>
    <scope>NUCLEOTIDE SEQUENCE [LARGE SCALE GENOMIC DNA]</scope>
    <source>
        <strain evidence="3">CCUG 56029</strain>
    </source>
</reference>
<evidence type="ECO:0000313" key="3">
    <source>
        <dbReference type="Proteomes" id="UP001595998"/>
    </source>
</evidence>
<organism evidence="2 3">
    <name type="scientific">Deinococcus navajonensis</name>
    <dbReference type="NCBI Taxonomy" id="309884"/>
    <lineage>
        <taxon>Bacteria</taxon>
        <taxon>Thermotogati</taxon>
        <taxon>Deinococcota</taxon>
        <taxon>Deinococci</taxon>
        <taxon>Deinococcales</taxon>
        <taxon>Deinococcaceae</taxon>
        <taxon>Deinococcus</taxon>
    </lineage>
</organism>
<evidence type="ECO:0000259" key="1">
    <source>
        <dbReference type="Pfam" id="PF12867"/>
    </source>
</evidence>
<dbReference type="InterPro" id="IPR024775">
    <property type="entry name" value="DinB-like"/>
</dbReference>
<dbReference type="RefSeq" id="WP_380041320.1">
    <property type="nucleotide sequence ID" value="NZ_JBHSEH010000023.1"/>
</dbReference>
<gene>
    <name evidence="2" type="ORF">ACFOZ9_15565</name>
</gene>
<dbReference type="EMBL" id="JBHSEH010000023">
    <property type="protein sequence ID" value="MFC4427636.1"/>
    <property type="molecule type" value="Genomic_DNA"/>
</dbReference>
<keyword evidence="3" id="KW-1185">Reference proteome</keyword>
<proteinExistence type="predicted"/>
<feature type="domain" description="DinB-like" evidence="1">
    <location>
        <begin position="34"/>
        <end position="166"/>
    </location>
</feature>
<dbReference type="Pfam" id="PF12867">
    <property type="entry name" value="DinB_2"/>
    <property type="match status" value="1"/>
</dbReference>
<protein>
    <submittedName>
        <fullName evidence="2">DinB family protein</fullName>
    </submittedName>
</protein>